<dbReference type="SUPFAM" id="SSF48403">
    <property type="entry name" value="Ankyrin repeat"/>
    <property type="match status" value="1"/>
</dbReference>
<dbReference type="FunFam" id="1.25.40.20:FF:000293">
    <property type="entry name" value="Ankyrin repeat domain-containing protein 6"/>
    <property type="match status" value="1"/>
</dbReference>
<reference evidence="1" key="1">
    <citation type="submission" date="2023-08" db="EMBL/GenBank/DDBJ databases">
        <title>Chromosome-level Genome Assembly of mud carp (Cirrhinus molitorella).</title>
        <authorList>
            <person name="Liu H."/>
        </authorList>
    </citation>
    <scope>NUCLEOTIDE SEQUENCE</scope>
    <source>
        <strain evidence="1">Prfri</strain>
        <tissue evidence="1">Muscle</tissue>
    </source>
</reference>
<dbReference type="GO" id="GO:0005737">
    <property type="term" value="C:cytoplasm"/>
    <property type="evidence" value="ECO:0007669"/>
    <property type="project" value="TreeGrafter"/>
</dbReference>
<dbReference type="InterPro" id="IPR002110">
    <property type="entry name" value="Ankyrin_rpt"/>
</dbReference>
<dbReference type="Proteomes" id="UP001187343">
    <property type="component" value="Unassembled WGS sequence"/>
</dbReference>
<dbReference type="FunFam" id="1.25.40.20:FF:000370">
    <property type="entry name" value="Ankyrin repeat domain-containing protein 6"/>
    <property type="match status" value="1"/>
</dbReference>
<dbReference type="Pfam" id="PF12796">
    <property type="entry name" value="Ank_2"/>
    <property type="match status" value="2"/>
</dbReference>
<dbReference type="EMBL" id="JAUYZG010000017">
    <property type="protein sequence ID" value="KAK2884294.1"/>
    <property type="molecule type" value="Genomic_DNA"/>
</dbReference>
<keyword evidence="2" id="KW-1185">Reference proteome</keyword>
<dbReference type="InterPro" id="IPR036770">
    <property type="entry name" value="Ankyrin_rpt-contain_sf"/>
</dbReference>
<dbReference type="PROSITE" id="PS50088">
    <property type="entry name" value="ANK_REPEAT"/>
    <property type="match status" value="6"/>
</dbReference>
<organism evidence="1 2">
    <name type="scientific">Cirrhinus molitorella</name>
    <name type="common">mud carp</name>
    <dbReference type="NCBI Taxonomy" id="172907"/>
    <lineage>
        <taxon>Eukaryota</taxon>
        <taxon>Metazoa</taxon>
        <taxon>Chordata</taxon>
        <taxon>Craniata</taxon>
        <taxon>Vertebrata</taxon>
        <taxon>Euteleostomi</taxon>
        <taxon>Actinopterygii</taxon>
        <taxon>Neopterygii</taxon>
        <taxon>Teleostei</taxon>
        <taxon>Ostariophysi</taxon>
        <taxon>Cypriniformes</taxon>
        <taxon>Cyprinidae</taxon>
        <taxon>Labeoninae</taxon>
        <taxon>Labeonini</taxon>
        <taxon>Cirrhinus</taxon>
    </lineage>
</organism>
<dbReference type="PANTHER" id="PTHR24198">
    <property type="entry name" value="ANKYRIN REPEAT AND PROTEIN KINASE DOMAIN-CONTAINING PROTEIN"/>
    <property type="match status" value="1"/>
</dbReference>
<evidence type="ECO:0000313" key="2">
    <source>
        <dbReference type="Proteomes" id="UP001187343"/>
    </source>
</evidence>
<dbReference type="PROSITE" id="PS50297">
    <property type="entry name" value="ANK_REP_REGION"/>
    <property type="match status" value="5"/>
</dbReference>
<dbReference type="Gene3D" id="1.25.40.20">
    <property type="entry name" value="Ankyrin repeat-containing domain"/>
    <property type="match status" value="3"/>
</dbReference>
<dbReference type="AlphaFoldDB" id="A0AA88PR05"/>
<comment type="caution">
    <text evidence="1">The sequence shown here is derived from an EMBL/GenBank/DDBJ whole genome shotgun (WGS) entry which is preliminary data.</text>
</comment>
<evidence type="ECO:0000313" key="1">
    <source>
        <dbReference type="EMBL" id="KAK2884294.1"/>
    </source>
</evidence>
<protein>
    <submittedName>
        <fullName evidence="1">Uncharacterized protein</fullName>
    </submittedName>
</protein>
<dbReference type="PANTHER" id="PTHR24198:SF185">
    <property type="entry name" value="ANKYRIN-3"/>
    <property type="match status" value="1"/>
</dbReference>
<accession>A0AA88PR05</accession>
<sequence length="737" mass="81766">MSQQDASCVRALSERLLIASHKGQADHVVQLINKGAKVAITKNGRTPLHLAAYKGHIAVVRILLAAGCDLDIQDDGDQTALHRAAVVGNGDIISALIQEGCALDRQDKDGNTALHEAAWHGFSQSVKLLVKAGANVHAKNKAGNTAIHLACQNGHAQSSKVLLLGGSRPDSKNSAGDTCLHVSARYNHVSVIRALLGAICSVTERNHAGDTALHIAAALNHRKTVRMLLEAGADSRIRNNAGETALDQARENDNPEVALLLTKAPQSFTRGRSVRKRRDKMKTEGRAQSVPRDEMLPRKDSASPANDTHGSENSLRQNETEYVTEARANKNSVKKVKERLSPSDALIRRQKPSDLKKKSKTEKSLAVPAPPPHNYKAYQLYTLYRGKDGKIMQAPLNGCRCEPLINKLENQLMATKEEMQSEIHTVQELMNSKMGQMERKNKHQIRALDKITLERVSAERIECLHRIDKRAIQERVEGEKRQASVVSDLKNWCLSKIQSLETRLSGDRGTAKLQRSSSLTDTLSDCDPHSQTAVPDTSSTKTCYSPLTNQPEVKDGRETGAASTSPEDGSAGYYVIEVDRSSPDKQSPQNQSAPQSPCIVRPKQRSRACSDPHRAPDEPQDLSLELKPVPDHRNLKRRTQQRAKTKQNAQTTTSSGDPHTAEASFAQERENMHALEVTQYFFEAVTLQMERWYERKIEEARWQANQRAQADRAALLERISYLEDELRLLRTNKQEES</sequence>
<dbReference type="FunFam" id="1.25.40.20:FF:000731">
    <property type="entry name" value="Ankyrin repeat domain 6b"/>
    <property type="match status" value="1"/>
</dbReference>
<gene>
    <name evidence="1" type="ORF">Q8A67_017931</name>
</gene>
<dbReference type="PRINTS" id="PR01415">
    <property type="entry name" value="ANKYRIN"/>
</dbReference>
<dbReference type="SMART" id="SM00248">
    <property type="entry name" value="ANK"/>
    <property type="match status" value="8"/>
</dbReference>
<name>A0AA88PR05_9TELE</name>
<dbReference type="Pfam" id="PF00023">
    <property type="entry name" value="Ank"/>
    <property type="match status" value="2"/>
</dbReference>
<proteinExistence type="predicted"/>